<dbReference type="InterPro" id="IPR050437">
    <property type="entry name" value="Ribos_protein_bS1-like"/>
</dbReference>
<dbReference type="InterPro" id="IPR003029">
    <property type="entry name" value="S1_domain"/>
</dbReference>
<dbReference type="InterPro" id="IPR012340">
    <property type="entry name" value="NA-bd_OB-fold"/>
</dbReference>
<dbReference type="eggNOG" id="COG0539">
    <property type="taxonomic scope" value="Bacteria"/>
</dbReference>
<keyword evidence="4 10" id="KW-0689">Ribosomal protein</keyword>
<name>A0A062TX56_9PROT</name>
<dbReference type="STRING" id="1280941.HY2_13540"/>
<dbReference type="PANTHER" id="PTHR10724">
    <property type="entry name" value="30S RIBOSOMAL PROTEIN S1"/>
    <property type="match status" value="1"/>
</dbReference>
<protein>
    <recommendedName>
        <fullName evidence="7">Small ribosomal subunit protein bS1</fullName>
    </recommendedName>
    <alternativeName>
        <fullName evidence="8">30S ribosomal protein S1</fullName>
    </alternativeName>
</protein>
<evidence type="ECO:0000256" key="1">
    <source>
        <dbReference type="ARBA" id="ARBA00006767"/>
    </source>
</evidence>
<dbReference type="GO" id="GO:0022627">
    <property type="term" value="C:cytosolic small ribosomal subunit"/>
    <property type="evidence" value="ECO:0007669"/>
    <property type="project" value="TreeGrafter"/>
</dbReference>
<dbReference type="Proteomes" id="UP000249123">
    <property type="component" value="Unassembled WGS sequence"/>
</dbReference>
<gene>
    <name evidence="10" type="ORF">HY3_13795</name>
</gene>
<dbReference type="Pfam" id="PF00575">
    <property type="entry name" value="S1"/>
    <property type="match status" value="6"/>
</dbReference>
<evidence type="ECO:0000256" key="9">
    <source>
        <dbReference type="SAM" id="MobiDB-lite"/>
    </source>
</evidence>
<keyword evidence="2" id="KW-0677">Repeat</keyword>
<dbReference type="AlphaFoldDB" id="A0A062TX56"/>
<evidence type="ECO:0000256" key="3">
    <source>
        <dbReference type="ARBA" id="ARBA00022884"/>
    </source>
</evidence>
<comment type="caution">
    <text evidence="10">The sequence shown here is derived from an EMBL/GenBank/DDBJ whole genome shotgun (WGS) entry which is preliminary data.</text>
</comment>
<dbReference type="GO" id="GO:0003729">
    <property type="term" value="F:mRNA binding"/>
    <property type="evidence" value="ECO:0007669"/>
    <property type="project" value="TreeGrafter"/>
</dbReference>
<evidence type="ECO:0000256" key="5">
    <source>
        <dbReference type="ARBA" id="ARBA00023274"/>
    </source>
</evidence>
<dbReference type="GO" id="GO:0006412">
    <property type="term" value="P:translation"/>
    <property type="evidence" value="ECO:0007669"/>
    <property type="project" value="InterPro"/>
</dbReference>
<dbReference type="GO" id="GO:0003735">
    <property type="term" value="F:structural constituent of ribosome"/>
    <property type="evidence" value="ECO:0007669"/>
    <property type="project" value="InterPro"/>
</dbReference>
<dbReference type="SMART" id="SM00316">
    <property type="entry name" value="S1"/>
    <property type="match status" value="6"/>
</dbReference>
<dbReference type="CDD" id="cd05688">
    <property type="entry name" value="S1_RPS1_repeat_ec3"/>
    <property type="match status" value="1"/>
</dbReference>
<evidence type="ECO:0000313" key="10">
    <source>
        <dbReference type="EMBL" id="RAN33027.1"/>
    </source>
</evidence>
<dbReference type="FunFam" id="2.40.50.140:FF:000011">
    <property type="entry name" value="30S ribosomal protein S1"/>
    <property type="match status" value="1"/>
</dbReference>
<accession>A0A062TX56</accession>
<dbReference type="PRINTS" id="PR00681">
    <property type="entry name" value="RIBOSOMALS1"/>
</dbReference>
<dbReference type="CDD" id="cd04465">
    <property type="entry name" value="S1_RPS1_repeat_ec2_hs2"/>
    <property type="match status" value="1"/>
</dbReference>
<evidence type="ECO:0000256" key="2">
    <source>
        <dbReference type="ARBA" id="ARBA00022737"/>
    </source>
</evidence>
<feature type="region of interest" description="Disordered" evidence="9">
    <location>
        <begin position="563"/>
        <end position="608"/>
    </location>
</feature>
<keyword evidence="11" id="KW-1185">Reference proteome</keyword>
<reference evidence="10 11" key="1">
    <citation type="submission" date="2013-04" db="EMBL/GenBank/DDBJ databases">
        <title>Hyphomonas sp. T24B3 Genome Sequencing.</title>
        <authorList>
            <person name="Lai Q."/>
            <person name="Shao Z."/>
        </authorList>
    </citation>
    <scope>NUCLEOTIDE SEQUENCE [LARGE SCALE GENOMIC DNA]</scope>
    <source>
        <strain evidence="10 11">T24B3</strain>
    </source>
</reference>
<dbReference type="Gene3D" id="2.40.50.140">
    <property type="entry name" value="Nucleic acid-binding proteins"/>
    <property type="match status" value="6"/>
</dbReference>
<dbReference type="InterPro" id="IPR035104">
    <property type="entry name" value="Ribosomal_protein_S1-like"/>
</dbReference>
<dbReference type="PANTHER" id="PTHR10724:SF7">
    <property type="entry name" value="SMALL RIBOSOMAL SUBUNIT PROTEIN BS1C"/>
    <property type="match status" value="1"/>
</dbReference>
<keyword evidence="3" id="KW-0694">RNA-binding</keyword>
<dbReference type="PROSITE" id="PS50126">
    <property type="entry name" value="S1"/>
    <property type="match status" value="6"/>
</dbReference>
<dbReference type="FunFam" id="2.40.50.140:FF:000018">
    <property type="entry name" value="30S ribosomal protein S1"/>
    <property type="match status" value="1"/>
</dbReference>
<dbReference type="CDD" id="cd05687">
    <property type="entry name" value="S1_RPS1_repeat_ec1_hs1"/>
    <property type="match status" value="1"/>
</dbReference>
<sequence>MSDKMNPSTDDFAAMFESSTAASAMQEGQVIPATVIRIDNDAVLVDIGLKTEGRIPLKEFSMEDKEPASGDIVDVYLDRIENALGDAVLSRDKARREERWIKLEKSFNAEEPVKGAISGRVKGGFTVDLGGVNAFLPGSQVDIRPVRDVGPLMGEVQPFQILKLDRARGNIVVSRRAILEESRAEQRAEIVSDMAEGDVRKGIVKNITDYGAFVDLGGIDGLLHVTDMSWKRINHPSQVVEVGQEVEVQIIKINPETQRISLGMKQLGSDPWDGIDARYPVGARLKGQVTNITDYGAFVELEDGVEGLIHVSEMSWTKKNVHPGKILSTSQEVDVEVLDVDSEKRRISLGLKQTMDNPWTAFLAEHPVGTEIEGEVRGITEFGLFVGLGPDLDGMVHINDIAWDKSGEQAIESFNKGDMVKAKVLDVDVDKERISLGIKQLSGDPIEAPADGGAAVKRGSTVTCTVTEVTSGGIEVEFGSPAMKSFIRRSDLSRDRADQRPERFAVGDKVDAKVISVDRGSRRVSLSIKALEIAEEAEAVAQYGSADAGASLGDILGAALASSGTSKETSDKVEPTPPSTDGQATADESALDDKGRLSGPQGDADDLKQIKGVGPAFEKKLNEAGIYHFWQIAALTDAQIAVLEEEVGTSGKGAEWKAQAEELKNA</sequence>
<comment type="similarity">
    <text evidence="1">Belongs to the bacterial ribosomal protein bS1 family.</text>
</comment>
<proteinExistence type="inferred from homology"/>
<dbReference type="Gene3D" id="1.10.150.20">
    <property type="entry name" value="5' to 3' exonuclease, C-terminal subdomain"/>
    <property type="match status" value="1"/>
</dbReference>
<dbReference type="InterPro" id="IPR000110">
    <property type="entry name" value="Ribosomal_bS1"/>
</dbReference>
<evidence type="ECO:0000256" key="7">
    <source>
        <dbReference type="ARBA" id="ARBA00035293"/>
    </source>
</evidence>
<dbReference type="EMBL" id="AWFB01000025">
    <property type="protein sequence ID" value="RAN33027.1"/>
    <property type="molecule type" value="Genomic_DNA"/>
</dbReference>
<dbReference type="NCBIfam" id="NF004955">
    <property type="entry name" value="PRK06299.1-5"/>
    <property type="match status" value="1"/>
</dbReference>
<evidence type="ECO:0000313" key="11">
    <source>
        <dbReference type="Proteomes" id="UP000249123"/>
    </source>
</evidence>
<evidence type="ECO:0000256" key="8">
    <source>
        <dbReference type="ARBA" id="ARBA00035517"/>
    </source>
</evidence>
<comment type="function">
    <text evidence="6">Binds mRNA; thus facilitating recognition of the initiation point. It is needed to translate mRNA with a short Shine-Dalgarno (SD) purine-rich sequence.</text>
</comment>
<keyword evidence="5" id="KW-0687">Ribonucleoprotein</keyword>
<organism evidence="10 11">
    <name type="scientific">Hyphomonas pacifica</name>
    <dbReference type="NCBI Taxonomy" id="1280941"/>
    <lineage>
        <taxon>Bacteria</taxon>
        <taxon>Pseudomonadati</taxon>
        <taxon>Pseudomonadota</taxon>
        <taxon>Alphaproteobacteria</taxon>
        <taxon>Hyphomonadales</taxon>
        <taxon>Hyphomonadaceae</taxon>
        <taxon>Hyphomonas</taxon>
    </lineage>
</organism>
<dbReference type="NCBIfam" id="NF004952">
    <property type="entry name" value="PRK06299.1-2"/>
    <property type="match status" value="1"/>
</dbReference>
<dbReference type="NCBIfam" id="TIGR00717">
    <property type="entry name" value="rpsA"/>
    <property type="match status" value="1"/>
</dbReference>
<dbReference type="SUPFAM" id="SSF50249">
    <property type="entry name" value="Nucleic acid-binding proteins"/>
    <property type="match status" value="6"/>
</dbReference>
<accession>A0A328K1E8</accession>
<dbReference type="OrthoDB" id="9804077at2"/>
<evidence type="ECO:0000256" key="6">
    <source>
        <dbReference type="ARBA" id="ARBA00025604"/>
    </source>
</evidence>
<evidence type="ECO:0000256" key="4">
    <source>
        <dbReference type="ARBA" id="ARBA00022980"/>
    </source>
</evidence>